<dbReference type="NCBIfam" id="NF033788">
    <property type="entry name" value="HTH_metalloreg"/>
    <property type="match status" value="1"/>
</dbReference>
<dbReference type="Gene3D" id="1.10.10.10">
    <property type="entry name" value="Winged helix-like DNA-binding domain superfamily/Winged helix DNA-binding domain"/>
    <property type="match status" value="1"/>
</dbReference>
<name>A0ABQ5U009_9PROT</name>
<evidence type="ECO:0000256" key="1">
    <source>
        <dbReference type="ARBA" id="ARBA00023015"/>
    </source>
</evidence>
<evidence type="ECO:0000313" key="6">
    <source>
        <dbReference type="Proteomes" id="UP001161409"/>
    </source>
</evidence>
<protein>
    <submittedName>
        <fullName evidence="5">Transcriptional regulator</fullName>
    </submittedName>
</protein>
<dbReference type="InterPro" id="IPR036390">
    <property type="entry name" value="WH_DNA-bd_sf"/>
</dbReference>
<dbReference type="InterPro" id="IPR051011">
    <property type="entry name" value="Metal_resp_trans_reg"/>
</dbReference>
<keyword evidence="2" id="KW-0238">DNA-binding</keyword>
<dbReference type="InterPro" id="IPR011991">
    <property type="entry name" value="ArsR-like_HTH"/>
</dbReference>
<evidence type="ECO:0000259" key="4">
    <source>
        <dbReference type="PROSITE" id="PS50987"/>
    </source>
</evidence>
<dbReference type="EMBL" id="BSNF01000001">
    <property type="protein sequence ID" value="GLQ05479.1"/>
    <property type="molecule type" value="Genomic_DNA"/>
</dbReference>
<dbReference type="PANTHER" id="PTHR43132:SF2">
    <property type="entry name" value="ARSENICAL RESISTANCE OPERON REPRESSOR ARSR-RELATED"/>
    <property type="match status" value="1"/>
</dbReference>
<dbReference type="InterPro" id="IPR036388">
    <property type="entry name" value="WH-like_DNA-bd_sf"/>
</dbReference>
<evidence type="ECO:0000256" key="3">
    <source>
        <dbReference type="ARBA" id="ARBA00023163"/>
    </source>
</evidence>
<dbReference type="Proteomes" id="UP001161409">
    <property type="component" value="Unassembled WGS sequence"/>
</dbReference>
<dbReference type="PANTHER" id="PTHR43132">
    <property type="entry name" value="ARSENICAL RESISTANCE OPERON REPRESSOR ARSR-RELATED"/>
    <property type="match status" value="1"/>
</dbReference>
<dbReference type="PRINTS" id="PR00778">
    <property type="entry name" value="HTHARSR"/>
</dbReference>
<dbReference type="SUPFAM" id="SSF46785">
    <property type="entry name" value="Winged helix' DNA-binding domain"/>
    <property type="match status" value="1"/>
</dbReference>
<dbReference type="CDD" id="cd00090">
    <property type="entry name" value="HTH_ARSR"/>
    <property type="match status" value="1"/>
</dbReference>
<reference evidence="5" key="2">
    <citation type="submission" date="2023-01" db="EMBL/GenBank/DDBJ databases">
        <title>Draft genome sequence of Sneathiella chinensis strain NBRC 103408.</title>
        <authorList>
            <person name="Sun Q."/>
            <person name="Mori K."/>
        </authorList>
    </citation>
    <scope>NUCLEOTIDE SEQUENCE</scope>
    <source>
        <strain evidence="5">NBRC 103408</strain>
    </source>
</reference>
<dbReference type="SMART" id="SM00418">
    <property type="entry name" value="HTH_ARSR"/>
    <property type="match status" value="1"/>
</dbReference>
<evidence type="ECO:0000313" key="5">
    <source>
        <dbReference type="EMBL" id="GLQ05479.1"/>
    </source>
</evidence>
<proteinExistence type="predicted"/>
<dbReference type="PROSITE" id="PS50987">
    <property type="entry name" value="HTH_ARSR_2"/>
    <property type="match status" value="1"/>
</dbReference>
<keyword evidence="1" id="KW-0805">Transcription regulation</keyword>
<keyword evidence="6" id="KW-1185">Reference proteome</keyword>
<dbReference type="Pfam" id="PF01022">
    <property type="entry name" value="HTH_5"/>
    <property type="match status" value="1"/>
</dbReference>
<reference evidence="5" key="1">
    <citation type="journal article" date="2014" name="Int. J. Syst. Evol. Microbiol.">
        <title>Complete genome of a new Firmicutes species belonging to the dominant human colonic microbiota ('Ruminococcus bicirculans') reveals two chromosomes and a selective capacity to utilize plant glucans.</title>
        <authorList>
            <consortium name="NISC Comparative Sequencing Program"/>
            <person name="Wegmann U."/>
            <person name="Louis P."/>
            <person name="Goesmann A."/>
            <person name="Henrissat B."/>
            <person name="Duncan S.H."/>
            <person name="Flint H.J."/>
        </authorList>
    </citation>
    <scope>NUCLEOTIDE SEQUENCE</scope>
    <source>
        <strain evidence="5">NBRC 103408</strain>
    </source>
</reference>
<sequence>MGATESTARDFKAMESELPRASKILKSLGNQRRLQILACLSEREMSVGELERTIQISQSALSQHLGRLRRDDIVTTRREAQTIYYSLYSDSILQLLRSIHVTVSRS</sequence>
<dbReference type="InterPro" id="IPR001845">
    <property type="entry name" value="HTH_ArsR_DNA-bd_dom"/>
</dbReference>
<organism evidence="5 6">
    <name type="scientific">Sneathiella chinensis</name>
    <dbReference type="NCBI Taxonomy" id="349750"/>
    <lineage>
        <taxon>Bacteria</taxon>
        <taxon>Pseudomonadati</taxon>
        <taxon>Pseudomonadota</taxon>
        <taxon>Alphaproteobacteria</taxon>
        <taxon>Sneathiellales</taxon>
        <taxon>Sneathiellaceae</taxon>
        <taxon>Sneathiella</taxon>
    </lineage>
</organism>
<dbReference type="RefSeq" id="WP_169559477.1">
    <property type="nucleotide sequence ID" value="NZ_BSNF01000001.1"/>
</dbReference>
<accession>A0ABQ5U009</accession>
<feature type="domain" description="HTH arsR-type" evidence="4">
    <location>
        <begin position="13"/>
        <end position="106"/>
    </location>
</feature>
<evidence type="ECO:0000256" key="2">
    <source>
        <dbReference type="ARBA" id="ARBA00023125"/>
    </source>
</evidence>
<gene>
    <name evidence="5" type="ORF">GCM10007924_07000</name>
</gene>
<comment type="caution">
    <text evidence="5">The sequence shown here is derived from an EMBL/GenBank/DDBJ whole genome shotgun (WGS) entry which is preliminary data.</text>
</comment>
<keyword evidence="3" id="KW-0804">Transcription</keyword>